<dbReference type="OrthoDB" id="130682at2157"/>
<name>A0A060HGZ4_9ARCH</name>
<dbReference type="HOGENOM" id="CLU_1674043_0_0_2"/>
<evidence type="ECO:0000256" key="1">
    <source>
        <dbReference type="ARBA" id="ARBA00022679"/>
    </source>
</evidence>
<keyword evidence="3" id="KW-1185">Reference proteome</keyword>
<dbReference type="InterPro" id="IPR030688">
    <property type="entry name" value="MeTrfase_MtrA/MtxA"/>
</dbReference>
<accession>A0A060HGZ4</accession>
<dbReference type="EMBL" id="CP007536">
    <property type="protein sequence ID" value="AIC14620.1"/>
    <property type="molecule type" value="Genomic_DNA"/>
</dbReference>
<sequence>MTLRKKFDDAAGKVCKALIPVRHESFGGRGREVAVCTLGSIDLLERISKSEIIMDRVAIAGRLLSENKGIDAIIDYVSAHPDLKRIVVCGREVKGHMAGQALLALYKNGIDGQGRIIGAAGPYPILLSPREKVEAFRRQVAIADMTGITDLEKIMPLLIA</sequence>
<proteinExistence type="predicted"/>
<dbReference type="GeneID" id="74945686"/>
<protein>
    <submittedName>
        <fullName evidence="2">Putative tetrahydromethanopterin S-methyltransferase, subunit A</fullName>
    </submittedName>
</protein>
<keyword evidence="2" id="KW-0489">Methyltransferase</keyword>
<evidence type="ECO:0000313" key="2">
    <source>
        <dbReference type="EMBL" id="AIC14620.1"/>
    </source>
</evidence>
<dbReference type="GO" id="GO:0032259">
    <property type="term" value="P:methylation"/>
    <property type="evidence" value="ECO:0007669"/>
    <property type="project" value="UniProtKB-KW"/>
</dbReference>
<gene>
    <name evidence="2" type="ORF">NVIE_004250</name>
</gene>
<keyword evidence="1 2" id="KW-0808">Transferase</keyword>
<dbReference type="STRING" id="926571.NVIE_004250"/>
<dbReference type="AlphaFoldDB" id="A0A060HGZ4"/>
<dbReference type="Proteomes" id="UP000027093">
    <property type="component" value="Chromosome"/>
</dbReference>
<dbReference type="KEGG" id="nvn:NVIE_004250"/>
<dbReference type="GO" id="GO:0008168">
    <property type="term" value="F:methyltransferase activity"/>
    <property type="evidence" value="ECO:0007669"/>
    <property type="project" value="UniProtKB-KW"/>
</dbReference>
<organism evidence="2 3">
    <name type="scientific">Nitrososphaera viennensis EN76</name>
    <dbReference type="NCBI Taxonomy" id="926571"/>
    <lineage>
        <taxon>Archaea</taxon>
        <taxon>Nitrososphaerota</taxon>
        <taxon>Nitrososphaeria</taxon>
        <taxon>Nitrososphaerales</taxon>
        <taxon>Nitrososphaeraceae</taxon>
        <taxon>Nitrososphaera</taxon>
    </lineage>
</organism>
<dbReference type="Pfam" id="PF04208">
    <property type="entry name" value="MtrA"/>
    <property type="match status" value="1"/>
</dbReference>
<evidence type="ECO:0000313" key="3">
    <source>
        <dbReference type="Proteomes" id="UP000027093"/>
    </source>
</evidence>
<dbReference type="RefSeq" id="WP_075053795.1">
    <property type="nucleotide sequence ID" value="NZ_CP007536.1"/>
</dbReference>
<reference evidence="2 3" key="1">
    <citation type="journal article" date="2014" name="Int. J. Syst. Evol. Microbiol.">
        <title>Nitrososphaera viennensis gen. nov., sp. nov., an aerobic and mesophilic, ammonia-oxidizing archaeon from soil and a member of the archaeal phylum Thaumarchaeota.</title>
        <authorList>
            <person name="Stieglmeier M."/>
            <person name="Klingl A."/>
            <person name="Alves R.J."/>
            <person name="Rittmann S.K."/>
            <person name="Melcher M."/>
            <person name="Leisch N."/>
            <person name="Schleper C."/>
        </authorList>
    </citation>
    <scope>NUCLEOTIDE SEQUENCE [LARGE SCALE GENOMIC DNA]</scope>
    <source>
        <strain evidence="2">EN76</strain>
    </source>
</reference>